<dbReference type="EMBL" id="KZ819668">
    <property type="protein sequence ID" value="PWN27300.1"/>
    <property type="molecule type" value="Genomic_DNA"/>
</dbReference>
<dbReference type="PANTHER" id="PTHR46081">
    <property type="entry name" value="PEPTIDE METHIONINE SULFOXIDE REDUCTASE 2"/>
    <property type="match status" value="1"/>
</dbReference>
<dbReference type="InterPro" id="IPR011057">
    <property type="entry name" value="Mss4-like_sf"/>
</dbReference>
<evidence type="ECO:0000259" key="7">
    <source>
        <dbReference type="PROSITE" id="PS51790"/>
    </source>
</evidence>
<comment type="catalytic activity">
    <reaction evidence="5">
        <text>L-methionyl-[protein] + [thioredoxin]-disulfide + H2O = L-methionyl-(R)-S-oxide-[protein] + [thioredoxin]-dithiol</text>
        <dbReference type="Rhea" id="RHEA:24164"/>
        <dbReference type="Rhea" id="RHEA-COMP:10698"/>
        <dbReference type="Rhea" id="RHEA-COMP:10700"/>
        <dbReference type="Rhea" id="RHEA-COMP:12313"/>
        <dbReference type="Rhea" id="RHEA-COMP:12314"/>
        <dbReference type="ChEBI" id="CHEBI:15377"/>
        <dbReference type="ChEBI" id="CHEBI:16044"/>
        <dbReference type="ChEBI" id="CHEBI:29950"/>
        <dbReference type="ChEBI" id="CHEBI:45764"/>
        <dbReference type="ChEBI" id="CHEBI:50058"/>
        <dbReference type="EC" id="1.8.4.12"/>
    </reaction>
</comment>
<keyword evidence="4 5" id="KW-0560">Oxidoreductase</keyword>
<proteinExistence type="inferred from homology"/>
<evidence type="ECO:0000256" key="5">
    <source>
        <dbReference type="RuleBase" id="RU365044"/>
    </source>
</evidence>
<dbReference type="GO" id="GO:0030091">
    <property type="term" value="P:protein repair"/>
    <property type="evidence" value="ECO:0007669"/>
    <property type="project" value="InterPro"/>
</dbReference>
<organism evidence="8 9">
    <name type="scientific">Jaminaea rosea</name>
    <dbReference type="NCBI Taxonomy" id="1569628"/>
    <lineage>
        <taxon>Eukaryota</taxon>
        <taxon>Fungi</taxon>
        <taxon>Dikarya</taxon>
        <taxon>Basidiomycota</taxon>
        <taxon>Ustilaginomycotina</taxon>
        <taxon>Exobasidiomycetes</taxon>
        <taxon>Microstromatales</taxon>
        <taxon>Microstromatales incertae sedis</taxon>
        <taxon>Jaminaea</taxon>
    </lineage>
</organism>
<feature type="domain" description="MsrB" evidence="7">
    <location>
        <begin position="17"/>
        <end position="141"/>
    </location>
</feature>
<dbReference type="InterPro" id="IPR002579">
    <property type="entry name" value="Met_Sox_Rdtase_MsrB_dom"/>
</dbReference>
<comment type="similarity">
    <text evidence="1 5">Belongs to the MsrB Met sulfoxide reductase family.</text>
</comment>
<dbReference type="AlphaFoldDB" id="A0A316UPU7"/>
<feature type="region of interest" description="Disordered" evidence="6">
    <location>
        <begin position="1"/>
        <end position="26"/>
    </location>
</feature>
<dbReference type="STRING" id="1569628.A0A316UPU7"/>
<gene>
    <name evidence="8" type="ORF">BDZ90DRAFT_240200</name>
</gene>
<evidence type="ECO:0000313" key="8">
    <source>
        <dbReference type="EMBL" id="PWN27300.1"/>
    </source>
</evidence>
<evidence type="ECO:0000256" key="1">
    <source>
        <dbReference type="ARBA" id="ARBA00007174"/>
    </source>
</evidence>
<evidence type="ECO:0000313" key="9">
    <source>
        <dbReference type="Proteomes" id="UP000245884"/>
    </source>
</evidence>
<dbReference type="NCBIfam" id="TIGR00357">
    <property type="entry name" value="peptide-methionine (R)-S-oxide reductase MsrB"/>
    <property type="match status" value="1"/>
</dbReference>
<evidence type="ECO:0000256" key="6">
    <source>
        <dbReference type="SAM" id="MobiDB-lite"/>
    </source>
</evidence>
<name>A0A316UPU7_9BASI</name>
<keyword evidence="2 5" id="KW-0479">Metal-binding</keyword>
<sequence length="147" mass="16124">MGSNSSTAANFPRGQSEEQWRAQLSPEQFRILRKKGTEMAGSGEYDRHYPSSGVYACAGCSQPLYKASHKFKSGCGWPAFFDAIPGAIDRHVDRTFGMKRIEITCSGCGGHQGHVFEGEGFDTPTDERHCVNSVSIKFQEGDAPVKE</sequence>
<dbReference type="Pfam" id="PF01641">
    <property type="entry name" value="SelR"/>
    <property type="match status" value="1"/>
</dbReference>
<dbReference type="PANTHER" id="PTHR46081:SF8">
    <property type="entry name" value="PEPTIDE METHIONINE SULFOXIDE REDUCTASE 2"/>
    <property type="match status" value="1"/>
</dbReference>
<dbReference type="Proteomes" id="UP000245884">
    <property type="component" value="Unassembled WGS sequence"/>
</dbReference>
<dbReference type="GeneID" id="37029198"/>
<evidence type="ECO:0000256" key="4">
    <source>
        <dbReference type="ARBA" id="ARBA00023002"/>
    </source>
</evidence>
<dbReference type="OrthoDB" id="44061at2759"/>
<dbReference type="GO" id="GO:0033743">
    <property type="term" value="F:peptide-methionine (R)-S-oxide reductase activity"/>
    <property type="evidence" value="ECO:0007669"/>
    <property type="project" value="UniProtKB-EC"/>
</dbReference>
<dbReference type="InterPro" id="IPR028427">
    <property type="entry name" value="Met_Sox_Rdtase_MsrB"/>
</dbReference>
<evidence type="ECO:0000256" key="2">
    <source>
        <dbReference type="ARBA" id="ARBA00022723"/>
    </source>
</evidence>
<dbReference type="Gene3D" id="2.170.150.20">
    <property type="entry name" value="Peptide methionine sulfoxide reductase"/>
    <property type="match status" value="1"/>
</dbReference>
<dbReference type="EC" id="1.8.4.12" evidence="5"/>
<comment type="cofactor">
    <cofactor evidence="5">
        <name>Zn(2+)</name>
        <dbReference type="ChEBI" id="CHEBI:29105"/>
    </cofactor>
    <text evidence="5">Binds 1 zinc ion per subunit.</text>
</comment>
<dbReference type="GO" id="GO:0006979">
    <property type="term" value="P:response to oxidative stress"/>
    <property type="evidence" value="ECO:0007669"/>
    <property type="project" value="InterPro"/>
</dbReference>
<accession>A0A316UPU7</accession>
<keyword evidence="3 5" id="KW-0862">Zinc</keyword>
<dbReference type="GO" id="GO:0046872">
    <property type="term" value="F:metal ion binding"/>
    <property type="evidence" value="ECO:0007669"/>
    <property type="project" value="UniProtKB-KW"/>
</dbReference>
<protein>
    <recommendedName>
        <fullName evidence="5">Peptide-methionine (R)-S-oxide reductase</fullName>
        <ecNumber evidence="5">1.8.4.12</ecNumber>
    </recommendedName>
</protein>
<dbReference type="SUPFAM" id="SSF51316">
    <property type="entry name" value="Mss4-like"/>
    <property type="match status" value="1"/>
</dbReference>
<reference evidence="8 9" key="1">
    <citation type="journal article" date="2018" name="Mol. Biol. Evol.">
        <title>Broad Genomic Sampling Reveals a Smut Pathogenic Ancestry of the Fungal Clade Ustilaginomycotina.</title>
        <authorList>
            <person name="Kijpornyongpan T."/>
            <person name="Mondo S.J."/>
            <person name="Barry K."/>
            <person name="Sandor L."/>
            <person name="Lee J."/>
            <person name="Lipzen A."/>
            <person name="Pangilinan J."/>
            <person name="LaButti K."/>
            <person name="Hainaut M."/>
            <person name="Henrissat B."/>
            <person name="Grigoriev I.V."/>
            <person name="Spatafora J.W."/>
            <person name="Aime M.C."/>
        </authorList>
    </citation>
    <scope>NUCLEOTIDE SEQUENCE [LARGE SCALE GENOMIC DNA]</scope>
    <source>
        <strain evidence="8 9">MCA 5214</strain>
    </source>
</reference>
<evidence type="ECO:0000256" key="3">
    <source>
        <dbReference type="ARBA" id="ARBA00022833"/>
    </source>
</evidence>
<dbReference type="RefSeq" id="XP_025361912.1">
    <property type="nucleotide sequence ID" value="XM_025507375.1"/>
</dbReference>
<dbReference type="PROSITE" id="PS51790">
    <property type="entry name" value="MSRB"/>
    <property type="match status" value="1"/>
</dbReference>
<keyword evidence="9" id="KW-1185">Reference proteome</keyword>